<dbReference type="Gene3D" id="3.40.50.1820">
    <property type="entry name" value="alpha/beta hydrolase"/>
    <property type="match status" value="1"/>
</dbReference>
<dbReference type="InterPro" id="IPR001375">
    <property type="entry name" value="Peptidase_S9_cat"/>
</dbReference>
<evidence type="ECO:0000256" key="1">
    <source>
        <dbReference type="ARBA" id="ARBA00022801"/>
    </source>
</evidence>
<comment type="caution">
    <text evidence="3">The sequence shown here is derived from an EMBL/GenBank/DDBJ whole genome shotgun (WGS) entry which is preliminary data.</text>
</comment>
<evidence type="ECO:0000313" key="3">
    <source>
        <dbReference type="EMBL" id="PTA49535.1"/>
    </source>
</evidence>
<dbReference type="InterPro" id="IPR029058">
    <property type="entry name" value="AB_hydrolase_fold"/>
</dbReference>
<dbReference type="PANTHER" id="PTHR42776">
    <property type="entry name" value="SERINE PEPTIDASE S9 FAMILY MEMBER"/>
    <property type="match status" value="1"/>
</dbReference>
<organism evidence="3 4">
    <name type="scientific">Shewanella morhuae</name>
    <dbReference type="NCBI Taxonomy" id="365591"/>
    <lineage>
        <taxon>Bacteria</taxon>
        <taxon>Pseudomonadati</taxon>
        <taxon>Pseudomonadota</taxon>
        <taxon>Gammaproteobacteria</taxon>
        <taxon>Alteromonadales</taxon>
        <taxon>Shewanellaceae</taxon>
        <taxon>Shewanella</taxon>
    </lineage>
</organism>
<protein>
    <submittedName>
        <fullName evidence="3">S9 family peptidase</fullName>
    </submittedName>
</protein>
<evidence type="ECO:0000259" key="2">
    <source>
        <dbReference type="Pfam" id="PF00326"/>
    </source>
</evidence>
<dbReference type="RefSeq" id="WP_107881982.1">
    <property type="nucleotide sequence ID" value="NZ_PYSG01000002.1"/>
</dbReference>
<reference evidence="3 4" key="1">
    <citation type="submission" date="2018-03" db="EMBL/GenBank/DDBJ databases">
        <authorList>
            <person name="Dailey F.E."/>
        </authorList>
    </citation>
    <scope>NUCLEOTIDE SEQUENCE [LARGE SCALE GENOMIC DNA]</scope>
    <source>
        <strain evidence="3 4">CW7</strain>
    </source>
</reference>
<dbReference type="Pfam" id="PF00326">
    <property type="entry name" value="Peptidase_S9"/>
    <property type="match status" value="1"/>
</dbReference>
<evidence type="ECO:0000313" key="4">
    <source>
        <dbReference type="Proteomes" id="UP000240506"/>
    </source>
</evidence>
<keyword evidence="4" id="KW-1185">Reference proteome</keyword>
<dbReference type="Proteomes" id="UP000240506">
    <property type="component" value="Unassembled WGS sequence"/>
</dbReference>
<sequence>MRRLIFNNIWIILLITFSYHSFAQEYKTPAKALQQTVENNTTVVTRLSNNHEWMAILTPISAPAISTFATAEQKLAGLRISPQQLIPSRLPTRYNQLKLINIKNNEQRTINLPNANDITEVTFSPNNRYLSFVSLNQSGGYLYAYDIEKDLNRQLTNQRLNGSINLNYQWLGECGVVARFANEQNGQWRQSQASYSPMVKETLSSKTQQRTYQDLLKNSADEQRFTDLTMSQLALVKLDGTISTIAKAQIFLDFSISPDEKYILATHLTPPFSYKVKYHDFPKLTAVYRLNDAHITTIHQSLSGEQRPTGSDAVLSGPRMIQWVQGQAATLAFTQALDLSDSRQAAAKRDSLWTLSAPFTDKAKLIGNTQWRIVDIEWAEHDLVLVTERNTKLQRLRMGHIDLNQEKTSLHTFSERNMRDKYQDLGQFFKVYIPNKGKLIHISQHANSPELMHYGQGASNTGNRPFLKHTLLVNGTSTLLWQSANDKLESVRYILDVNPLRMIINRESPNQAPSLVLINVNDASETVLYQQPEGLQAYKGIQKQLITYQRADGVPLSGTLYLPAGYRKEQGPLPVLMWAYPREFNDAEIAGQVSFSPNQYLKISPKGPVPFVAEGFAVFDKVSMPIIGQNDKAPNDDFKQQLTANAQAAVDVLVNLGIADPKRIAIGGHSYGAFMVANLLAHTDLFYAGIARSGAYNRSLTPFGFQNEERNYWQANDIYQQMSPFNYANQIKSPLLLIHGEMDQNSGTFPMQAERMFDAIKGLGGTARLVILPFESHSYSAKESLNHMLWEQSHFLKAHMLATH</sequence>
<name>A0ABX5HST6_9GAMM</name>
<dbReference type="SUPFAM" id="SSF82171">
    <property type="entry name" value="DPP6 N-terminal domain-like"/>
    <property type="match status" value="1"/>
</dbReference>
<proteinExistence type="predicted"/>
<feature type="domain" description="Peptidase S9 prolyl oligopeptidase catalytic" evidence="2">
    <location>
        <begin position="636"/>
        <end position="800"/>
    </location>
</feature>
<accession>A0ABX5HST6</accession>
<dbReference type="SUPFAM" id="SSF53474">
    <property type="entry name" value="alpha/beta-Hydrolases"/>
    <property type="match status" value="1"/>
</dbReference>
<keyword evidence="1" id="KW-0378">Hydrolase</keyword>
<dbReference type="PANTHER" id="PTHR42776:SF28">
    <property type="entry name" value="GLUTAMYL ENDOPEPTIDASE, CHLOROPLASTIC-RELATED"/>
    <property type="match status" value="1"/>
</dbReference>
<dbReference type="EMBL" id="PYSG01000002">
    <property type="protein sequence ID" value="PTA49535.1"/>
    <property type="molecule type" value="Genomic_DNA"/>
</dbReference>
<reference evidence="3 4" key="2">
    <citation type="submission" date="2018-04" db="EMBL/GenBank/DDBJ databases">
        <title>Genomic sequence of a freshwater isolate of Shewanella morhuae.</title>
        <authorList>
            <person name="Castillo D.E."/>
            <person name="Gram L."/>
        </authorList>
    </citation>
    <scope>NUCLEOTIDE SEQUENCE [LARGE SCALE GENOMIC DNA]</scope>
    <source>
        <strain evidence="3 4">CW7</strain>
    </source>
</reference>
<gene>
    <name evidence="3" type="ORF">C9I43_02835</name>
</gene>